<evidence type="ECO:0000256" key="2">
    <source>
        <dbReference type="ARBA" id="ARBA00023015"/>
    </source>
</evidence>
<evidence type="ECO:0000259" key="5">
    <source>
        <dbReference type="PROSITE" id="PS50931"/>
    </source>
</evidence>
<evidence type="ECO:0000256" key="1">
    <source>
        <dbReference type="ARBA" id="ARBA00009437"/>
    </source>
</evidence>
<dbReference type="SUPFAM" id="SSF46785">
    <property type="entry name" value="Winged helix' DNA-binding domain"/>
    <property type="match status" value="1"/>
</dbReference>
<organism evidence="6 7">
    <name type="scientific">Listeria aquatica</name>
    <dbReference type="NCBI Taxonomy" id="1494960"/>
    <lineage>
        <taxon>Bacteria</taxon>
        <taxon>Bacillati</taxon>
        <taxon>Bacillota</taxon>
        <taxon>Bacilli</taxon>
        <taxon>Bacillales</taxon>
        <taxon>Listeriaceae</taxon>
        <taxon>Listeria</taxon>
    </lineage>
</organism>
<gene>
    <name evidence="6" type="ORF">HB912_13015</name>
</gene>
<dbReference type="GO" id="GO:0003700">
    <property type="term" value="F:DNA-binding transcription factor activity"/>
    <property type="evidence" value="ECO:0007669"/>
    <property type="project" value="InterPro"/>
</dbReference>
<keyword evidence="2" id="KW-0805">Transcription regulation</keyword>
<dbReference type="InterPro" id="IPR000847">
    <property type="entry name" value="LysR_HTH_N"/>
</dbReference>
<dbReference type="PRINTS" id="PR00039">
    <property type="entry name" value="HTHLYSR"/>
</dbReference>
<dbReference type="InterPro" id="IPR036388">
    <property type="entry name" value="WH-like_DNA-bd_sf"/>
</dbReference>
<dbReference type="EMBL" id="JAARRM010000008">
    <property type="protein sequence ID" value="MBC1522571.1"/>
    <property type="molecule type" value="Genomic_DNA"/>
</dbReference>
<dbReference type="InterPro" id="IPR036390">
    <property type="entry name" value="WH_DNA-bd_sf"/>
</dbReference>
<accession>A0A841ZVL6</accession>
<dbReference type="GO" id="GO:0003677">
    <property type="term" value="F:DNA binding"/>
    <property type="evidence" value="ECO:0007669"/>
    <property type="project" value="UniProtKB-KW"/>
</dbReference>
<name>A0A841ZVL6_9LIST</name>
<keyword evidence="4" id="KW-0804">Transcription</keyword>
<dbReference type="SUPFAM" id="SSF53850">
    <property type="entry name" value="Periplasmic binding protein-like II"/>
    <property type="match status" value="1"/>
</dbReference>
<dbReference type="PANTHER" id="PTHR30346:SF28">
    <property type="entry name" value="HTH-TYPE TRANSCRIPTIONAL REGULATOR CYNR"/>
    <property type="match status" value="1"/>
</dbReference>
<dbReference type="InterPro" id="IPR005119">
    <property type="entry name" value="LysR_subst-bd"/>
</dbReference>
<dbReference type="GO" id="GO:0032993">
    <property type="term" value="C:protein-DNA complex"/>
    <property type="evidence" value="ECO:0007669"/>
    <property type="project" value="TreeGrafter"/>
</dbReference>
<dbReference type="Pfam" id="PF03466">
    <property type="entry name" value="LysR_substrate"/>
    <property type="match status" value="1"/>
</dbReference>
<dbReference type="PROSITE" id="PS50931">
    <property type="entry name" value="HTH_LYSR"/>
    <property type="match status" value="1"/>
</dbReference>
<comment type="caution">
    <text evidence="6">The sequence shown here is derived from an EMBL/GenBank/DDBJ whole genome shotgun (WGS) entry which is preliminary data.</text>
</comment>
<evidence type="ECO:0000256" key="4">
    <source>
        <dbReference type="ARBA" id="ARBA00023163"/>
    </source>
</evidence>
<evidence type="ECO:0000313" key="7">
    <source>
        <dbReference type="Proteomes" id="UP000559885"/>
    </source>
</evidence>
<dbReference type="Proteomes" id="UP000559885">
    <property type="component" value="Unassembled WGS sequence"/>
</dbReference>
<dbReference type="Pfam" id="PF00126">
    <property type="entry name" value="HTH_1"/>
    <property type="match status" value="1"/>
</dbReference>
<dbReference type="CDD" id="cd05466">
    <property type="entry name" value="PBP2_LTTR_substrate"/>
    <property type="match status" value="1"/>
</dbReference>
<feature type="domain" description="HTH lysR-type" evidence="5">
    <location>
        <begin position="1"/>
        <end position="58"/>
    </location>
</feature>
<dbReference type="AlphaFoldDB" id="A0A841ZVL6"/>
<dbReference type="RefSeq" id="WP_185375166.1">
    <property type="nucleotide sequence ID" value="NZ_JAARRM010000008.1"/>
</dbReference>
<proteinExistence type="inferred from homology"/>
<keyword evidence="3" id="KW-0238">DNA-binding</keyword>
<dbReference type="PANTHER" id="PTHR30346">
    <property type="entry name" value="TRANSCRIPTIONAL DUAL REGULATOR HCAR-RELATED"/>
    <property type="match status" value="1"/>
</dbReference>
<comment type="similarity">
    <text evidence="1">Belongs to the LysR transcriptional regulatory family.</text>
</comment>
<sequence length="294" mass="33198">MEIRLLRYFLTVAEERNVSRAAKVLHITQPTLSRQLKEFESSLGTELFVRQNKELVLTEAGLLLKSRAEEILELTERTEQEFQDQKKALFSGHVSIGCVEADNSDTVAMMLEELVNEYPQVTFTIFSGTSDMIVERLEKGLLDLAVLIEPVDTKQFEKLVLPHDERWGLLVSKESFLAVQDEIEIADLARIPLLSSSRTEVAAMIESWAKESGVSFQIVGTFNLIFNVIPLVENHVGSAIGIEGALSAWNLDRLKFLPLVPEVKTKCVLVWKKHREHSPSVAVLLQYFKDAFEA</sequence>
<dbReference type="Gene3D" id="1.10.10.10">
    <property type="entry name" value="Winged helix-like DNA-binding domain superfamily/Winged helix DNA-binding domain"/>
    <property type="match status" value="1"/>
</dbReference>
<evidence type="ECO:0000256" key="3">
    <source>
        <dbReference type="ARBA" id="ARBA00023125"/>
    </source>
</evidence>
<dbReference type="FunFam" id="1.10.10.10:FF:000001">
    <property type="entry name" value="LysR family transcriptional regulator"/>
    <property type="match status" value="1"/>
</dbReference>
<dbReference type="Gene3D" id="3.40.190.290">
    <property type="match status" value="1"/>
</dbReference>
<reference evidence="6 7" key="1">
    <citation type="submission" date="2020-03" db="EMBL/GenBank/DDBJ databases">
        <title>Soil Listeria distribution.</title>
        <authorList>
            <person name="Liao J."/>
            <person name="Wiedmann M."/>
        </authorList>
    </citation>
    <scope>NUCLEOTIDE SEQUENCE [LARGE SCALE GENOMIC DNA]</scope>
    <source>
        <strain evidence="6 7">FSL L7-1507</strain>
    </source>
</reference>
<protein>
    <submittedName>
        <fullName evidence="6">LysR family transcriptional regulator</fullName>
    </submittedName>
</protein>
<evidence type="ECO:0000313" key="6">
    <source>
        <dbReference type="EMBL" id="MBC1522571.1"/>
    </source>
</evidence>